<proteinExistence type="predicted"/>
<reference evidence="2 3" key="1">
    <citation type="submission" date="2018-01" db="EMBL/GenBank/DDBJ databases">
        <title>The whole genome sequencing and assembly of Paenibacillus chitinolyticus KCCM 41400 strain.</title>
        <authorList>
            <person name="Kim J.-Y."/>
            <person name="Park M.-K."/>
            <person name="Lee Y.-J."/>
            <person name="Yi H."/>
            <person name="Bahn Y.-S."/>
            <person name="Kim J.F."/>
            <person name="Lee D.-W."/>
        </authorList>
    </citation>
    <scope>NUCLEOTIDE SEQUENCE [LARGE SCALE GENOMIC DNA]</scope>
    <source>
        <strain evidence="2 3">KCCM 41400</strain>
    </source>
</reference>
<dbReference type="OrthoDB" id="2472497at2"/>
<dbReference type="AlphaFoldDB" id="A0A410X0G7"/>
<dbReference type="InterPro" id="IPR010982">
    <property type="entry name" value="Lambda_DNA-bd_dom_sf"/>
</dbReference>
<organism evidence="2 3">
    <name type="scientific">Paenibacillus chitinolyticus</name>
    <dbReference type="NCBI Taxonomy" id="79263"/>
    <lineage>
        <taxon>Bacteria</taxon>
        <taxon>Bacillati</taxon>
        <taxon>Bacillota</taxon>
        <taxon>Bacilli</taxon>
        <taxon>Bacillales</taxon>
        <taxon>Paenibacillaceae</taxon>
        <taxon>Paenibacillus</taxon>
    </lineage>
</organism>
<dbReference type="PROSITE" id="PS50943">
    <property type="entry name" value="HTH_CROC1"/>
    <property type="match status" value="1"/>
</dbReference>
<evidence type="ECO:0000259" key="1">
    <source>
        <dbReference type="PROSITE" id="PS50943"/>
    </source>
</evidence>
<evidence type="ECO:0000313" key="2">
    <source>
        <dbReference type="EMBL" id="QAV20186.1"/>
    </source>
</evidence>
<sequence length="75" mass="8591">MALRIERSRLPELLAQAGMTQTQLARRLDVSDAFIHKVVKGIRHLSLTKSKEAAIILDCTIDDLYVWADEQGKRW</sequence>
<dbReference type="CDD" id="cd00093">
    <property type="entry name" value="HTH_XRE"/>
    <property type="match status" value="1"/>
</dbReference>
<dbReference type="Proteomes" id="UP000288943">
    <property type="component" value="Chromosome"/>
</dbReference>
<gene>
    <name evidence="2" type="ORF">PC41400_21955</name>
</gene>
<name>A0A410X0G7_9BACL</name>
<evidence type="ECO:0000313" key="3">
    <source>
        <dbReference type="Proteomes" id="UP000288943"/>
    </source>
</evidence>
<dbReference type="SMART" id="SM00530">
    <property type="entry name" value="HTH_XRE"/>
    <property type="match status" value="1"/>
</dbReference>
<feature type="domain" description="HTH cro/C1-type" evidence="1">
    <location>
        <begin position="12"/>
        <end position="64"/>
    </location>
</feature>
<protein>
    <submittedName>
        <fullName evidence="2">XRE family transcriptional regulator</fullName>
    </submittedName>
</protein>
<dbReference type="RefSeq" id="WP_042232775.1">
    <property type="nucleotide sequence ID" value="NZ_JBHJWH010000001.1"/>
</dbReference>
<dbReference type="SUPFAM" id="SSF47413">
    <property type="entry name" value="lambda repressor-like DNA-binding domains"/>
    <property type="match status" value="1"/>
</dbReference>
<dbReference type="EMBL" id="CP026520">
    <property type="protein sequence ID" value="QAV20186.1"/>
    <property type="molecule type" value="Genomic_DNA"/>
</dbReference>
<dbReference type="InterPro" id="IPR001387">
    <property type="entry name" value="Cro/C1-type_HTH"/>
</dbReference>
<dbReference type="KEGG" id="pchi:PC41400_21955"/>
<dbReference type="GO" id="GO:0003677">
    <property type="term" value="F:DNA binding"/>
    <property type="evidence" value="ECO:0007669"/>
    <property type="project" value="InterPro"/>
</dbReference>
<accession>A0A410X0G7</accession>
<dbReference type="Gene3D" id="1.10.260.40">
    <property type="entry name" value="lambda repressor-like DNA-binding domains"/>
    <property type="match status" value="1"/>
</dbReference>
<dbReference type="Pfam" id="PF01381">
    <property type="entry name" value="HTH_3"/>
    <property type="match status" value="1"/>
</dbReference>